<dbReference type="AlphaFoldDB" id="A0A645BER3"/>
<name>A0A645BER3_9ZZZZ</name>
<sequence>MVGLALAQCIQACDALGQNLARCISMMLNM</sequence>
<gene>
    <name evidence="1" type="ORF">SDC9_110824</name>
</gene>
<reference evidence="1" key="1">
    <citation type="submission" date="2019-08" db="EMBL/GenBank/DDBJ databases">
        <authorList>
            <person name="Kucharzyk K."/>
            <person name="Murdoch R.W."/>
            <person name="Higgins S."/>
            <person name="Loffler F."/>
        </authorList>
    </citation>
    <scope>NUCLEOTIDE SEQUENCE</scope>
</reference>
<evidence type="ECO:0000313" key="1">
    <source>
        <dbReference type="EMBL" id="MPM63939.1"/>
    </source>
</evidence>
<protein>
    <submittedName>
        <fullName evidence="1">Uncharacterized protein</fullName>
    </submittedName>
</protein>
<dbReference type="EMBL" id="VSSQ01019688">
    <property type="protein sequence ID" value="MPM63939.1"/>
    <property type="molecule type" value="Genomic_DNA"/>
</dbReference>
<organism evidence="1">
    <name type="scientific">bioreactor metagenome</name>
    <dbReference type="NCBI Taxonomy" id="1076179"/>
    <lineage>
        <taxon>unclassified sequences</taxon>
        <taxon>metagenomes</taxon>
        <taxon>ecological metagenomes</taxon>
    </lineage>
</organism>
<accession>A0A645BER3</accession>
<comment type="caution">
    <text evidence="1">The sequence shown here is derived from an EMBL/GenBank/DDBJ whole genome shotgun (WGS) entry which is preliminary data.</text>
</comment>
<proteinExistence type="predicted"/>